<feature type="chain" id="PRO_5044689365" description="Protein WFDC10B" evidence="1">
    <location>
        <begin position="28"/>
        <end position="78"/>
    </location>
</feature>
<reference evidence="2" key="1">
    <citation type="submission" date="2025-05" db="UniProtKB">
        <authorList>
            <consortium name="Ensembl"/>
        </authorList>
    </citation>
    <scope>IDENTIFICATION</scope>
</reference>
<evidence type="ECO:0000313" key="3">
    <source>
        <dbReference type="Proteomes" id="UP000694564"/>
    </source>
</evidence>
<dbReference type="GeneTree" id="ENSGT00940000166702"/>
<evidence type="ECO:0008006" key="4">
    <source>
        <dbReference type="Google" id="ProtNLM"/>
    </source>
</evidence>
<feature type="signal peptide" evidence="1">
    <location>
        <begin position="1"/>
        <end position="27"/>
    </location>
</feature>
<dbReference type="OrthoDB" id="9528106at2759"/>
<protein>
    <recommendedName>
        <fullName evidence="4">Protein WFDC10B</fullName>
    </recommendedName>
</protein>
<name>A0A8D2AHC5_SCIVU</name>
<accession>A0A8D2AHC5</accession>
<evidence type="ECO:0000313" key="2">
    <source>
        <dbReference type="Ensembl" id="ENSSVLP00005002011.1"/>
    </source>
</evidence>
<dbReference type="Proteomes" id="UP000694564">
    <property type="component" value="Chromosome 2"/>
</dbReference>
<keyword evidence="1" id="KW-0732">Signal</keyword>
<evidence type="ECO:0000256" key="1">
    <source>
        <dbReference type="SAM" id="SignalP"/>
    </source>
</evidence>
<dbReference type="Ensembl" id="ENSSVLT00005002213.1">
    <property type="protein sequence ID" value="ENSSVLP00005002011.1"/>
    <property type="gene ID" value="ENSSVLG00005001641.1"/>
</dbReference>
<dbReference type="Ensembl" id="ENSSVLT00005002164.1">
    <property type="protein sequence ID" value="ENSSVLP00005001965.1"/>
    <property type="gene ID" value="ENSSVLG00005001609.1"/>
</dbReference>
<sequence length="78" mass="9012">MALLRARPSQALMLTLLLCVLLLEAQGGYPKHKWLPKIKKCKKWPRADLCSHHCSYFQKCQEKNTCCLTFCGNVCMRL</sequence>
<keyword evidence="3" id="KW-1185">Reference proteome</keyword>
<organism evidence="2 3">
    <name type="scientific">Sciurus vulgaris</name>
    <name type="common">Eurasian red squirrel</name>
    <dbReference type="NCBI Taxonomy" id="55149"/>
    <lineage>
        <taxon>Eukaryota</taxon>
        <taxon>Metazoa</taxon>
        <taxon>Chordata</taxon>
        <taxon>Craniata</taxon>
        <taxon>Vertebrata</taxon>
        <taxon>Euteleostomi</taxon>
        <taxon>Mammalia</taxon>
        <taxon>Eutheria</taxon>
        <taxon>Euarchontoglires</taxon>
        <taxon>Glires</taxon>
        <taxon>Rodentia</taxon>
        <taxon>Sciuromorpha</taxon>
        <taxon>Sciuridae</taxon>
        <taxon>Sciurinae</taxon>
        <taxon>Sciurini</taxon>
        <taxon>Sciurus</taxon>
    </lineage>
</organism>
<dbReference type="AlphaFoldDB" id="A0A8D2AHC5"/>
<proteinExistence type="predicted"/>